<protein>
    <submittedName>
        <fullName evidence="9">GRIP and coiled-coil domain-containing protein 2</fullName>
    </submittedName>
</protein>
<keyword evidence="2" id="KW-0963">Cytoplasm</keyword>
<evidence type="ECO:0000256" key="5">
    <source>
        <dbReference type="SAM" id="Coils"/>
    </source>
</evidence>
<dbReference type="PROSITE" id="PS50913">
    <property type="entry name" value="GRIP"/>
    <property type="match status" value="1"/>
</dbReference>
<sequence length="723" mass="83482">METEKNSDNNSVPDGFAKGNKDSNKEDLEERYNKLKGFAVKLKKKVNDLSEELKASEVEKLKALAEKDEIQRKISQISDNAKKLQTIQLEYDRLQDALEEQRTDNKKITKNLETLVLENTTLKQSHYDQKEIVAQTNSDLDNRTRELAELKTIFKKNQSSIKKLEDEKRAEVMIREQRESDYEDIKNQLESEIQAHKTTKGLLETAKQERASNNVLSLEVDNYEKSIEDLKSKLIDESERSKTLEFTIDEQRQLLVTLEDQLSELRSSCFSKTNQMTTLSDKNESLKSELCDLRQEIVQMTKEKESLLEAMEIVKLSSDKLSKESAVFTAEKSRLVSEMEIQGKNHVQEVEILRCEITRLNENLEYSKSDIEALRGEFEGYKRRAQSVLRNKQSQSKESGLNGRSISEIEGELNHLRSQLSQLQEKLEVRGGEIKSLSTDLSLVREERDSVRDSARELGKKLSGLSQDHSTLREQYRMQLAVVDRIKEEFEDKEEGLKRHYETQISTLEDRHHLEVEKLRSDLMKLSRIERNSEFRSDPENSSRNDMYLLEREDGEGSESVESYTIGGSSTEKQRRPSLMPLEELLNSSDDIPRSSGPALPLKVDRQELELSERRVKHLTALLADAERDVAKLNQMNQMLKEDIRRQQRSVEREHHANNFEYLKNVIMKFVTLKNGDEKSRLIPVLNTILKLSPEESQQLDQVAGVAGRGWLPSLPIPGWSHE</sequence>
<evidence type="ECO:0000259" key="7">
    <source>
        <dbReference type="PROSITE" id="PS50913"/>
    </source>
</evidence>
<dbReference type="AlphaFoldDB" id="A0A9R1TVY3"/>
<name>A0A9R1TVY3_9HYME</name>
<dbReference type="Pfam" id="PF01465">
    <property type="entry name" value="GRIP"/>
    <property type="match status" value="1"/>
</dbReference>
<dbReference type="OrthoDB" id="1926336at2759"/>
<reference evidence="9" key="1">
    <citation type="submission" date="2025-08" db="UniProtKB">
        <authorList>
            <consortium name="RefSeq"/>
        </authorList>
    </citation>
    <scope>IDENTIFICATION</scope>
    <source>
        <strain evidence="9">USDA-PBARC FA_bdor</strain>
        <tissue evidence="9">Whole organism</tissue>
    </source>
</reference>
<evidence type="ECO:0000313" key="9">
    <source>
        <dbReference type="RefSeq" id="XP_011299906.1"/>
    </source>
</evidence>
<proteinExistence type="predicted"/>
<accession>A0A9R1TVY3</accession>
<dbReference type="Proteomes" id="UP000694866">
    <property type="component" value="Unplaced"/>
</dbReference>
<dbReference type="PANTHER" id="PTHR18902">
    <property type="entry name" value="NUCLEAR MITOTIC APPARATUS PROTEIN 1-RELATED"/>
    <property type="match status" value="1"/>
</dbReference>
<evidence type="ECO:0000256" key="4">
    <source>
        <dbReference type="ARBA" id="ARBA00023054"/>
    </source>
</evidence>
<feature type="region of interest" description="Disordered" evidence="6">
    <location>
        <begin position="551"/>
        <end position="579"/>
    </location>
</feature>
<feature type="coiled-coil region" evidence="5">
    <location>
        <begin position="609"/>
        <end position="650"/>
    </location>
</feature>
<gene>
    <name evidence="9" type="primary">GCC185</name>
</gene>
<comment type="subcellular location">
    <subcellularLocation>
        <location evidence="1">Cytoplasm</location>
    </subcellularLocation>
</comment>
<feature type="region of interest" description="Disordered" evidence="6">
    <location>
        <begin position="1"/>
        <end position="28"/>
    </location>
</feature>
<dbReference type="Gene3D" id="1.10.287.1490">
    <property type="match status" value="1"/>
</dbReference>
<evidence type="ECO:0000256" key="2">
    <source>
        <dbReference type="ARBA" id="ARBA00022490"/>
    </source>
</evidence>
<feature type="coiled-coil region" evidence="5">
    <location>
        <begin position="357"/>
        <end position="426"/>
    </location>
</feature>
<dbReference type="RefSeq" id="XP_011299906.1">
    <property type="nucleotide sequence ID" value="XM_011301604.1"/>
</dbReference>
<feature type="domain" description="GRIP" evidence="7">
    <location>
        <begin position="653"/>
        <end position="703"/>
    </location>
</feature>
<dbReference type="KEGG" id="fas:105264612"/>
<dbReference type="GeneID" id="105264612"/>
<dbReference type="PANTHER" id="PTHR18902:SF25">
    <property type="entry name" value="GRIP AND COILED-COIL DOMAIN-CONTAINING PROTEIN 2"/>
    <property type="match status" value="1"/>
</dbReference>
<feature type="coiled-coil region" evidence="5">
    <location>
        <begin position="213"/>
        <end position="268"/>
    </location>
</feature>
<feature type="compositionally biased region" description="Basic and acidic residues" evidence="6">
    <location>
        <begin position="19"/>
        <end position="28"/>
    </location>
</feature>
<evidence type="ECO:0000313" key="8">
    <source>
        <dbReference type="Proteomes" id="UP000694866"/>
    </source>
</evidence>
<organism evidence="8 9">
    <name type="scientific">Fopius arisanus</name>
    <dbReference type="NCBI Taxonomy" id="64838"/>
    <lineage>
        <taxon>Eukaryota</taxon>
        <taxon>Metazoa</taxon>
        <taxon>Ecdysozoa</taxon>
        <taxon>Arthropoda</taxon>
        <taxon>Hexapoda</taxon>
        <taxon>Insecta</taxon>
        <taxon>Pterygota</taxon>
        <taxon>Neoptera</taxon>
        <taxon>Endopterygota</taxon>
        <taxon>Hymenoptera</taxon>
        <taxon>Apocrita</taxon>
        <taxon>Ichneumonoidea</taxon>
        <taxon>Braconidae</taxon>
        <taxon>Opiinae</taxon>
        <taxon>Fopius</taxon>
    </lineage>
</organism>
<dbReference type="InterPro" id="IPR051841">
    <property type="entry name" value="MT-Golgi_org_protein"/>
</dbReference>
<keyword evidence="8" id="KW-1185">Reference proteome</keyword>
<keyword evidence="4 5" id="KW-0175">Coiled coil</keyword>
<evidence type="ECO:0000256" key="3">
    <source>
        <dbReference type="ARBA" id="ARBA00022553"/>
    </source>
</evidence>
<dbReference type="CTD" id="41459"/>
<dbReference type="InterPro" id="IPR000237">
    <property type="entry name" value="GRIP_dom"/>
</dbReference>
<dbReference type="Gene3D" id="1.10.220.60">
    <property type="entry name" value="GRIP domain"/>
    <property type="match status" value="1"/>
</dbReference>
<dbReference type="SMART" id="SM00755">
    <property type="entry name" value="Grip"/>
    <property type="match status" value="1"/>
</dbReference>
<evidence type="ECO:0000256" key="6">
    <source>
        <dbReference type="SAM" id="MobiDB-lite"/>
    </source>
</evidence>
<evidence type="ECO:0000256" key="1">
    <source>
        <dbReference type="ARBA" id="ARBA00004496"/>
    </source>
</evidence>
<keyword evidence="3" id="KW-0597">Phosphoprotein</keyword>
<feature type="compositionally biased region" description="Polar residues" evidence="6">
    <location>
        <begin position="560"/>
        <end position="571"/>
    </location>
</feature>
<dbReference type="GO" id="GO:0005794">
    <property type="term" value="C:Golgi apparatus"/>
    <property type="evidence" value="ECO:0007669"/>
    <property type="project" value="TreeGrafter"/>
</dbReference>